<proteinExistence type="predicted"/>
<accession>A0A4R5MKL0</accession>
<evidence type="ECO:0000259" key="1">
    <source>
        <dbReference type="Pfam" id="PF20376"/>
    </source>
</evidence>
<dbReference type="RefSeq" id="WP_133262450.1">
    <property type="nucleotide sequence ID" value="NZ_SJCY01000005.1"/>
</dbReference>
<dbReference type="Proteomes" id="UP000295668">
    <property type="component" value="Unassembled WGS sequence"/>
</dbReference>
<dbReference type="AlphaFoldDB" id="A0A4R5MKL0"/>
<comment type="caution">
    <text evidence="2">The sequence shown here is derived from an EMBL/GenBank/DDBJ whole genome shotgun (WGS) entry which is preliminary data.</text>
</comment>
<reference evidence="2 3" key="1">
    <citation type="submission" date="2019-02" db="EMBL/GenBank/DDBJ databases">
        <title>Pedobacter sp. nov., a novel speices isolated from soil of pinguins habitat in Antarcitica.</title>
        <authorList>
            <person name="He R.-H."/>
        </authorList>
    </citation>
    <scope>NUCLEOTIDE SEQUENCE [LARGE SCALE GENOMIC DNA]</scope>
    <source>
        <strain evidence="2 3">E01020</strain>
    </source>
</reference>
<sequence>MYKNFLELFNGRKLVVATMHGKEQVIAPILKQGLGVEVIVPKNFNTDIYGTFSGEIERSLKPLEAAKIKCIDACKLTGCTLAVASEGSFGQHPAMFFMPADDEFMVLLDLENDIVIKTRLLSTETNFAGDTFNNWESIVEFATNAKFPSHGLIVRKAARENADLVKGITKWIDLEKHCKSFLATYGEVFLETDMRAMFNPSRMEVIEKLTYKLLKTIAKQCPSCNLPGYDVKKAIGGLKCSNCGLPTKSILAHQYECEKCAHKHLEYFPNGNEVEDPQFCDFCNP</sequence>
<evidence type="ECO:0000313" key="3">
    <source>
        <dbReference type="Proteomes" id="UP000295668"/>
    </source>
</evidence>
<protein>
    <recommendedName>
        <fullName evidence="1">DUF6671 domain-containing protein</fullName>
    </recommendedName>
</protein>
<name>A0A4R5MKL0_9SPHI</name>
<gene>
    <name evidence="2" type="ORF">EZJ43_09375</name>
</gene>
<evidence type="ECO:0000313" key="2">
    <source>
        <dbReference type="EMBL" id="TDG36204.1"/>
    </source>
</evidence>
<dbReference type="InterPro" id="IPR046612">
    <property type="entry name" value="DUF6671"/>
</dbReference>
<dbReference type="OrthoDB" id="9793837at2"/>
<organism evidence="2 3">
    <name type="scientific">Pedobacter changchengzhani</name>
    <dbReference type="NCBI Taxonomy" id="2529274"/>
    <lineage>
        <taxon>Bacteria</taxon>
        <taxon>Pseudomonadati</taxon>
        <taxon>Bacteroidota</taxon>
        <taxon>Sphingobacteriia</taxon>
        <taxon>Sphingobacteriales</taxon>
        <taxon>Sphingobacteriaceae</taxon>
        <taxon>Pedobacter</taxon>
    </lineage>
</organism>
<feature type="domain" description="DUF6671" evidence="1">
    <location>
        <begin position="69"/>
        <end position="285"/>
    </location>
</feature>
<keyword evidence="3" id="KW-1185">Reference proteome</keyword>
<dbReference type="EMBL" id="SJCY01000005">
    <property type="protein sequence ID" value="TDG36204.1"/>
    <property type="molecule type" value="Genomic_DNA"/>
</dbReference>
<dbReference type="Pfam" id="PF20376">
    <property type="entry name" value="DUF6671"/>
    <property type="match status" value="1"/>
</dbReference>